<keyword evidence="2 4" id="KW-0479">Metal-binding</keyword>
<dbReference type="AlphaFoldDB" id="A0A917M7G6"/>
<dbReference type="InterPro" id="IPR009056">
    <property type="entry name" value="Cyt_c-like_dom"/>
</dbReference>
<dbReference type="EMBL" id="BMGT01000003">
    <property type="protein sequence ID" value="GGG82558.1"/>
    <property type="molecule type" value="Genomic_DNA"/>
</dbReference>
<dbReference type="Proteomes" id="UP000647241">
    <property type="component" value="Unassembled WGS sequence"/>
</dbReference>
<evidence type="ECO:0000256" key="1">
    <source>
        <dbReference type="ARBA" id="ARBA00022617"/>
    </source>
</evidence>
<dbReference type="GO" id="GO:0046872">
    <property type="term" value="F:metal ion binding"/>
    <property type="evidence" value="ECO:0007669"/>
    <property type="project" value="UniProtKB-KW"/>
</dbReference>
<evidence type="ECO:0000256" key="2">
    <source>
        <dbReference type="ARBA" id="ARBA00022723"/>
    </source>
</evidence>
<evidence type="ECO:0000313" key="7">
    <source>
        <dbReference type="Proteomes" id="UP000647241"/>
    </source>
</evidence>
<keyword evidence="1 4" id="KW-0349">Heme</keyword>
<name>A0A917M7G6_9BACT</name>
<dbReference type="GO" id="GO:0020037">
    <property type="term" value="F:heme binding"/>
    <property type="evidence" value="ECO:0007669"/>
    <property type="project" value="InterPro"/>
</dbReference>
<reference evidence="6" key="2">
    <citation type="submission" date="2020-09" db="EMBL/GenBank/DDBJ databases">
        <authorList>
            <person name="Sun Q."/>
            <person name="Zhou Y."/>
        </authorList>
    </citation>
    <scope>NUCLEOTIDE SEQUENCE</scope>
    <source>
        <strain evidence="6">CGMCC 1.12997</strain>
    </source>
</reference>
<dbReference type="InterPro" id="IPR036909">
    <property type="entry name" value="Cyt_c-like_dom_sf"/>
</dbReference>
<dbReference type="Gene3D" id="1.10.760.10">
    <property type="entry name" value="Cytochrome c-like domain"/>
    <property type="match status" value="1"/>
</dbReference>
<accession>A0A917M7G6</accession>
<dbReference type="PROSITE" id="PS51007">
    <property type="entry name" value="CYTC"/>
    <property type="match status" value="1"/>
</dbReference>
<sequence length="105" mass="11318">MPADAKTLVNPVKPTAESQAQAKKMYGYDCAVCHGENGNGKGDLAADIKPPLKDYTDPAALKDLSDGEIFYIIKNGKGQMTGEGDRLNTDGVWNMVILVRSFAKK</sequence>
<dbReference type="SUPFAM" id="SSF46626">
    <property type="entry name" value="Cytochrome c"/>
    <property type="match status" value="1"/>
</dbReference>
<dbReference type="Pfam" id="PF13442">
    <property type="entry name" value="Cytochrome_CBB3"/>
    <property type="match status" value="1"/>
</dbReference>
<feature type="domain" description="Cytochrome c" evidence="5">
    <location>
        <begin position="17"/>
        <end position="103"/>
    </location>
</feature>
<reference evidence="6" key="1">
    <citation type="journal article" date="2014" name="Int. J. Syst. Evol. Microbiol.">
        <title>Complete genome sequence of Corynebacterium casei LMG S-19264T (=DSM 44701T), isolated from a smear-ripened cheese.</title>
        <authorList>
            <consortium name="US DOE Joint Genome Institute (JGI-PGF)"/>
            <person name="Walter F."/>
            <person name="Albersmeier A."/>
            <person name="Kalinowski J."/>
            <person name="Ruckert C."/>
        </authorList>
    </citation>
    <scope>NUCLEOTIDE SEQUENCE</scope>
    <source>
        <strain evidence="6">CGMCC 1.12997</strain>
    </source>
</reference>
<organism evidence="6 7">
    <name type="scientific">Edaphobacter dinghuensis</name>
    <dbReference type="NCBI Taxonomy" id="1560005"/>
    <lineage>
        <taxon>Bacteria</taxon>
        <taxon>Pseudomonadati</taxon>
        <taxon>Acidobacteriota</taxon>
        <taxon>Terriglobia</taxon>
        <taxon>Terriglobales</taxon>
        <taxon>Acidobacteriaceae</taxon>
        <taxon>Edaphobacter</taxon>
    </lineage>
</organism>
<keyword evidence="3 4" id="KW-0408">Iron</keyword>
<proteinExistence type="predicted"/>
<evidence type="ECO:0000256" key="4">
    <source>
        <dbReference type="PROSITE-ProRule" id="PRU00433"/>
    </source>
</evidence>
<evidence type="ECO:0000259" key="5">
    <source>
        <dbReference type="PROSITE" id="PS51007"/>
    </source>
</evidence>
<keyword evidence="7" id="KW-1185">Reference proteome</keyword>
<evidence type="ECO:0000256" key="3">
    <source>
        <dbReference type="ARBA" id="ARBA00023004"/>
    </source>
</evidence>
<dbReference type="GO" id="GO:0009055">
    <property type="term" value="F:electron transfer activity"/>
    <property type="evidence" value="ECO:0007669"/>
    <property type="project" value="InterPro"/>
</dbReference>
<gene>
    <name evidence="6" type="ORF">GCM10011585_27670</name>
</gene>
<protein>
    <recommendedName>
        <fullName evidence="5">Cytochrome c domain-containing protein</fullName>
    </recommendedName>
</protein>
<comment type="caution">
    <text evidence="6">The sequence shown here is derived from an EMBL/GenBank/DDBJ whole genome shotgun (WGS) entry which is preliminary data.</text>
</comment>
<evidence type="ECO:0000313" key="6">
    <source>
        <dbReference type="EMBL" id="GGG82558.1"/>
    </source>
</evidence>